<protein>
    <submittedName>
        <fullName evidence="2">Oxygenase MpaB family protein</fullName>
    </submittedName>
</protein>
<feature type="domain" description="ER-bound oxygenase mpaB/mpaB'/Rubber oxygenase catalytic" evidence="1">
    <location>
        <begin position="56"/>
        <end position="311"/>
    </location>
</feature>
<evidence type="ECO:0000313" key="2">
    <source>
        <dbReference type="EMBL" id="GAA1708493.1"/>
    </source>
</evidence>
<accession>A0ABP4UR59</accession>
<reference evidence="3" key="1">
    <citation type="journal article" date="2019" name="Int. J. Syst. Evol. Microbiol.">
        <title>The Global Catalogue of Microorganisms (GCM) 10K type strain sequencing project: providing services to taxonomists for standard genome sequencing and annotation.</title>
        <authorList>
            <consortium name="The Broad Institute Genomics Platform"/>
            <consortium name="The Broad Institute Genome Sequencing Center for Infectious Disease"/>
            <person name="Wu L."/>
            <person name="Ma J."/>
        </authorList>
    </citation>
    <scope>NUCLEOTIDE SEQUENCE [LARGE SCALE GENOMIC DNA]</scope>
    <source>
        <strain evidence="3">JCM 15589</strain>
    </source>
</reference>
<dbReference type="PANTHER" id="PTHR36151">
    <property type="entry name" value="BLR2777 PROTEIN"/>
    <property type="match status" value="1"/>
</dbReference>
<gene>
    <name evidence="2" type="ORF">GCM10009809_00920</name>
</gene>
<dbReference type="EMBL" id="BAAAPM010000001">
    <property type="protein sequence ID" value="GAA1708493.1"/>
    <property type="molecule type" value="Genomic_DNA"/>
</dbReference>
<comment type="caution">
    <text evidence="2">The sequence shown here is derived from an EMBL/GenBank/DDBJ whole genome shotgun (WGS) entry which is preliminary data.</text>
</comment>
<dbReference type="PANTHER" id="PTHR36151:SF3">
    <property type="entry name" value="ER-BOUND OXYGENASE MPAB_MPAB'_RUBBER OXYGENASE CATALYTIC DOMAIN-CONTAINING PROTEIN"/>
    <property type="match status" value="1"/>
</dbReference>
<organism evidence="2 3">
    <name type="scientific">Isoptericola hypogeus</name>
    <dbReference type="NCBI Taxonomy" id="300179"/>
    <lineage>
        <taxon>Bacteria</taxon>
        <taxon>Bacillati</taxon>
        <taxon>Actinomycetota</taxon>
        <taxon>Actinomycetes</taxon>
        <taxon>Micrococcales</taxon>
        <taxon>Promicromonosporaceae</taxon>
        <taxon>Isoptericola</taxon>
    </lineage>
</organism>
<proteinExistence type="predicted"/>
<dbReference type="Pfam" id="PF09995">
    <property type="entry name" value="MPAB_Lcp_cat"/>
    <property type="match status" value="1"/>
</dbReference>
<evidence type="ECO:0000259" key="1">
    <source>
        <dbReference type="Pfam" id="PF09995"/>
    </source>
</evidence>
<evidence type="ECO:0000313" key="3">
    <source>
        <dbReference type="Proteomes" id="UP001501138"/>
    </source>
</evidence>
<dbReference type="InterPro" id="IPR018713">
    <property type="entry name" value="MPAB/Lcp_cat_dom"/>
</dbReference>
<name>A0ABP4UR59_9MICO</name>
<keyword evidence="3" id="KW-1185">Reference proteome</keyword>
<sequence length="362" mass="40804">MGVAAVDRDFRIVSKERLEGNVQRWRRFGEPVPAGESLHEDGTPDYGLFGPESVVWEVLLHPATIVFQYAFQGLMQSTYRPVIAGVRDHDPLSRKTLKGTVTFFDLFERGQRNSGMHAPMWLGDTASAERMWKHLRTIHTKVAGPTIDVGEPELGGYAAAEPRDAMWAALTEMHSMLWLYESFAFRDGKRPHRLSPEKRDRYFAEVAAYCRLVGAPEEDVPHSKADMDALYEKYADLFGTPDTMAIWPDTGENFAEQMFGLFKKNFHRSQLPAVFYAGVLDHGLFRQLAAGASSGKMRASLGMSPVRSRLAVIGTKLALPFVWMMQRGPFERHYMRLMWGPDGVKLIESARALRVRVHAGAV</sequence>
<dbReference type="Proteomes" id="UP001501138">
    <property type="component" value="Unassembled WGS sequence"/>
</dbReference>